<dbReference type="SUPFAM" id="SSF101478">
    <property type="entry name" value="ADP-ribosylglycohydrolase"/>
    <property type="match status" value="1"/>
</dbReference>
<proteinExistence type="predicted"/>
<accession>A0ABT9NDC9</accession>
<keyword evidence="2" id="KW-1185">Reference proteome</keyword>
<name>A0ABT9NDC9_9ACTO</name>
<evidence type="ECO:0000313" key="2">
    <source>
        <dbReference type="Proteomes" id="UP001235966"/>
    </source>
</evidence>
<gene>
    <name evidence="1" type="ORF">J2S49_001601</name>
</gene>
<dbReference type="EMBL" id="JAUSQW010000001">
    <property type="protein sequence ID" value="MDP9801525.1"/>
    <property type="molecule type" value="Genomic_DNA"/>
</dbReference>
<comment type="caution">
    <text evidence="1">The sequence shown here is derived from an EMBL/GenBank/DDBJ whole genome shotgun (WGS) entry which is preliminary data.</text>
</comment>
<reference evidence="1 2" key="1">
    <citation type="submission" date="2023-07" db="EMBL/GenBank/DDBJ databases">
        <title>Sequencing the genomes of 1000 actinobacteria strains.</title>
        <authorList>
            <person name="Klenk H.-P."/>
        </authorList>
    </citation>
    <scope>NUCLEOTIDE SEQUENCE [LARGE SCALE GENOMIC DNA]</scope>
    <source>
        <strain evidence="1 2">DSM 102162</strain>
    </source>
</reference>
<sequence>MRKAFYPLKRSLAEIQPTYQFDSSCQGTVPESIQAFIESMSFEEAIRNAIWLGGDADTMGAITGSIAWAYYAKNGSVDEQMRTMAMATLSFLPDDLRGFVTSYENRLAKR</sequence>
<evidence type="ECO:0000313" key="1">
    <source>
        <dbReference type="EMBL" id="MDP9801525.1"/>
    </source>
</evidence>
<protein>
    <submittedName>
        <fullName evidence="1">ADP-ribosylglycohydrolase</fullName>
    </submittedName>
</protein>
<organism evidence="1 2">
    <name type="scientific">Arcanobacterium wilhelmae</name>
    <dbReference type="NCBI Taxonomy" id="1803177"/>
    <lineage>
        <taxon>Bacteria</taxon>
        <taxon>Bacillati</taxon>
        <taxon>Actinomycetota</taxon>
        <taxon>Actinomycetes</taxon>
        <taxon>Actinomycetales</taxon>
        <taxon>Actinomycetaceae</taxon>
        <taxon>Arcanobacterium</taxon>
    </lineage>
</organism>
<dbReference type="Gene3D" id="1.10.4080.10">
    <property type="entry name" value="ADP-ribosylation/Crystallin J1"/>
    <property type="match status" value="1"/>
</dbReference>
<dbReference type="Proteomes" id="UP001235966">
    <property type="component" value="Unassembled WGS sequence"/>
</dbReference>
<dbReference type="InterPro" id="IPR005502">
    <property type="entry name" value="Ribosyl_crysJ1"/>
</dbReference>
<dbReference type="InterPro" id="IPR036705">
    <property type="entry name" value="Ribosyl_crysJ1_sf"/>
</dbReference>
<dbReference type="Pfam" id="PF03747">
    <property type="entry name" value="ADP_ribosyl_GH"/>
    <property type="match status" value="1"/>
</dbReference>